<feature type="transmembrane region" description="Helical" evidence="1">
    <location>
        <begin position="75"/>
        <end position="98"/>
    </location>
</feature>
<protein>
    <submittedName>
        <fullName evidence="2">Uncharacterized protein</fullName>
    </submittedName>
</protein>
<reference evidence="2 3" key="1">
    <citation type="submission" date="2018-01" db="EMBL/GenBank/DDBJ databases">
        <title>Whole genome sequencing of Histamine producing bacteria.</title>
        <authorList>
            <person name="Butler K."/>
        </authorList>
    </citation>
    <scope>NUCLEOTIDE SEQUENCE [LARGE SCALE GENOMIC DNA]</scope>
    <source>
        <strain evidence="2 3">FS-7.2</strain>
    </source>
</reference>
<dbReference type="Proteomes" id="UP000241426">
    <property type="component" value="Unassembled WGS sequence"/>
</dbReference>
<name>A0A2T3KBP3_9GAMM</name>
<accession>A0A2T3KBP3</accession>
<organism evidence="2 3">
    <name type="scientific">Photobacterium kishitanii</name>
    <dbReference type="NCBI Taxonomy" id="318456"/>
    <lineage>
        <taxon>Bacteria</taxon>
        <taxon>Pseudomonadati</taxon>
        <taxon>Pseudomonadota</taxon>
        <taxon>Gammaproteobacteria</taxon>
        <taxon>Vibrionales</taxon>
        <taxon>Vibrionaceae</taxon>
        <taxon>Photobacterium</taxon>
    </lineage>
</organism>
<dbReference type="AlphaFoldDB" id="A0A2T3KBP3"/>
<feature type="transmembrane region" description="Helical" evidence="1">
    <location>
        <begin position="12"/>
        <end position="29"/>
    </location>
</feature>
<feature type="transmembrane region" description="Helical" evidence="1">
    <location>
        <begin position="110"/>
        <end position="134"/>
    </location>
</feature>
<sequence>MPNLPFTTMTYRIYSIISIFLINIIMFNWHHQHSIFSLAIILWSLVPLFSLHYIIKQYEYFHNKVLIVIQSYSAWVLFFAWISCAFLSITMPYIISIISETNDHYISLYILSPAVTLFIATITAFAASLVIVMITRLVR</sequence>
<feature type="transmembrane region" description="Helical" evidence="1">
    <location>
        <begin position="35"/>
        <end position="55"/>
    </location>
</feature>
<comment type="caution">
    <text evidence="2">The sequence shown here is derived from an EMBL/GenBank/DDBJ whole genome shotgun (WGS) entry which is preliminary data.</text>
</comment>
<proteinExistence type="predicted"/>
<keyword evidence="1" id="KW-0812">Transmembrane</keyword>
<keyword evidence="1" id="KW-1133">Transmembrane helix</keyword>
<dbReference type="EMBL" id="PYNF01000036">
    <property type="protein sequence ID" value="PSU91889.1"/>
    <property type="molecule type" value="Genomic_DNA"/>
</dbReference>
<evidence type="ECO:0000256" key="1">
    <source>
        <dbReference type="SAM" id="Phobius"/>
    </source>
</evidence>
<keyword evidence="1" id="KW-0472">Membrane</keyword>
<gene>
    <name evidence="2" type="ORF">C9J27_22865</name>
</gene>
<evidence type="ECO:0000313" key="3">
    <source>
        <dbReference type="Proteomes" id="UP000241426"/>
    </source>
</evidence>
<evidence type="ECO:0000313" key="2">
    <source>
        <dbReference type="EMBL" id="PSU91889.1"/>
    </source>
</evidence>